<dbReference type="InterPro" id="IPR002347">
    <property type="entry name" value="SDR_fam"/>
</dbReference>
<dbReference type="AlphaFoldDB" id="A0A2T4GS37"/>
<dbReference type="FunFam" id="3.40.50.720:FF:000084">
    <property type="entry name" value="Short-chain dehydrogenase reductase"/>
    <property type="match status" value="1"/>
</dbReference>
<proteinExistence type="inferred from homology"/>
<dbReference type="GO" id="GO:0016491">
    <property type="term" value="F:oxidoreductase activity"/>
    <property type="evidence" value="ECO:0007669"/>
    <property type="project" value="UniProtKB-KW"/>
</dbReference>
<evidence type="ECO:0000256" key="3">
    <source>
        <dbReference type="ARBA" id="ARBA00023002"/>
    </source>
</evidence>
<dbReference type="Proteomes" id="UP000241587">
    <property type="component" value="Unassembled WGS sequence"/>
</dbReference>
<keyword evidence="3" id="KW-0560">Oxidoreductase</keyword>
<dbReference type="CDD" id="cd05233">
    <property type="entry name" value="SDR_c"/>
    <property type="match status" value="1"/>
</dbReference>
<evidence type="ECO:0000313" key="5">
    <source>
        <dbReference type="Proteomes" id="UP000241587"/>
    </source>
</evidence>
<reference evidence="4 5" key="1">
    <citation type="submission" date="2018-02" db="EMBL/GenBank/DDBJ databases">
        <title>Fusarium culmorum secondary metabolites in fungal-bacterial-plant interactions.</title>
        <authorList>
            <person name="Schmidt R."/>
        </authorList>
    </citation>
    <scope>NUCLEOTIDE SEQUENCE [LARGE SCALE GENOMIC DNA]</scope>
    <source>
        <strain evidence="4 5">PV</strain>
    </source>
</reference>
<keyword evidence="2" id="KW-0521">NADP</keyword>
<protein>
    <submittedName>
        <fullName evidence="4">Putative oxidoreductase</fullName>
    </submittedName>
</protein>
<dbReference type="EMBL" id="PVEM01000007">
    <property type="protein sequence ID" value="PTD06367.1"/>
    <property type="molecule type" value="Genomic_DNA"/>
</dbReference>
<name>A0A2T4GS37_FUSCU</name>
<dbReference type="PRINTS" id="PR00081">
    <property type="entry name" value="GDHRDH"/>
</dbReference>
<keyword evidence="5" id="KW-1185">Reference proteome</keyword>
<evidence type="ECO:0000313" key="4">
    <source>
        <dbReference type="EMBL" id="PTD06367.1"/>
    </source>
</evidence>
<comment type="similarity">
    <text evidence="1">Belongs to the short-chain dehydrogenases/reductases (SDR) family.</text>
</comment>
<organism evidence="4 5">
    <name type="scientific">Fusarium culmorum</name>
    <dbReference type="NCBI Taxonomy" id="5516"/>
    <lineage>
        <taxon>Eukaryota</taxon>
        <taxon>Fungi</taxon>
        <taxon>Dikarya</taxon>
        <taxon>Ascomycota</taxon>
        <taxon>Pezizomycotina</taxon>
        <taxon>Sordariomycetes</taxon>
        <taxon>Hypocreomycetidae</taxon>
        <taxon>Hypocreales</taxon>
        <taxon>Nectriaceae</taxon>
        <taxon>Fusarium</taxon>
    </lineage>
</organism>
<sequence>MTADTSLSLAGKVAIVTGSGKENGIGAAIAFTLATHGARVVINYVSEATAVRAATVATKIEEVAGKGSVLTIRADISKDIDVKSLIEGTLKGFGVEQIDILVNNAAWASHEPVLSILAKNIAKTFDICVFGPLALIQAVVPHMRNGGRIINTGSIASKLGIEPIYGAAKAAMDALTFSLATSLGRDGKNITINTIMPGPVLTDSLPPSVPEVEALKASLLAQTRVEGRFGTPEDIADAALLLASEKSRWITGQVISVSGGITGG</sequence>
<evidence type="ECO:0000256" key="1">
    <source>
        <dbReference type="ARBA" id="ARBA00006484"/>
    </source>
</evidence>
<dbReference type="OMA" id="WITGECI"/>
<gene>
    <name evidence="4" type="ORF">FCULG_00011841</name>
</gene>
<dbReference type="Gene3D" id="3.40.50.720">
    <property type="entry name" value="NAD(P)-binding Rossmann-like Domain"/>
    <property type="match status" value="1"/>
</dbReference>
<dbReference type="InterPro" id="IPR036291">
    <property type="entry name" value="NAD(P)-bd_dom_sf"/>
</dbReference>
<dbReference type="PRINTS" id="PR00080">
    <property type="entry name" value="SDRFAMILY"/>
</dbReference>
<comment type="caution">
    <text evidence="4">The sequence shown here is derived from an EMBL/GenBank/DDBJ whole genome shotgun (WGS) entry which is preliminary data.</text>
</comment>
<dbReference type="PANTHER" id="PTHR43639:SF1">
    <property type="entry name" value="SHORT-CHAIN DEHYDROGENASE_REDUCTASE FAMILY PROTEIN"/>
    <property type="match status" value="1"/>
</dbReference>
<dbReference type="PANTHER" id="PTHR43639">
    <property type="entry name" value="OXIDOREDUCTASE, SHORT-CHAIN DEHYDROGENASE/REDUCTASE FAMILY (AFU_ORTHOLOGUE AFUA_5G02870)"/>
    <property type="match status" value="1"/>
</dbReference>
<accession>A0A2T4GS37</accession>
<evidence type="ECO:0000256" key="2">
    <source>
        <dbReference type="ARBA" id="ARBA00022857"/>
    </source>
</evidence>
<dbReference type="Pfam" id="PF13561">
    <property type="entry name" value="adh_short_C2"/>
    <property type="match status" value="1"/>
</dbReference>
<dbReference type="SUPFAM" id="SSF51735">
    <property type="entry name" value="NAD(P)-binding Rossmann-fold domains"/>
    <property type="match status" value="1"/>
</dbReference>
<dbReference type="OrthoDB" id="47007at2759"/>